<accession>A0A0F9EF50</accession>
<name>A0A0F9EF50_9ZZZZ</name>
<proteinExistence type="predicted"/>
<dbReference type="EMBL" id="LAZR01025227">
    <property type="protein sequence ID" value="KKL72584.1"/>
    <property type="molecule type" value="Genomic_DNA"/>
</dbReference>
<feature type="region of interest" description="Disordered" evidence="1">
    <location>
        <begin position="66"/>
        <end position="111"/>
    </location>
</feature>
<sequence length="524" mass="57320">VAPTRKQRARGISIITPSAPTRPSGFTQREQSVISAAERQLRASLTTAERQRVVETFRAEQARGVTPTTQAILEQRGFRTSTPTPTAQRITQRTAAAGPPPPPAPRPPSPLRIARQEGPISMGFAEFAQREARAREKILQREARAREEGLVSPGRVSIGAGITLAGLATARVGVGLGRAIFQPRRTLADILTAVRQPRVTLQQLGMGFKRDPIGTITEIALTGKITGAAIAKIGKTAPLRFAKEEIFIAKQPKGIRLDVRAILKGAKAQEKLKPFPTKELKRVPIEEVAELKPIEARALTKTLIEEKGVVFGSAAARATSKKLTDIPKDIDIAVKNIEKFNKAFVKNLPKAERIKVAIKGEKVVRKATGRRIFDVKPLERLVPQRGLISRVGEIPAVGFTKKLTIKEGSLLPVIKRKVVVGGLTVPTQKFVKVGGIKTISFGEQVTRKGLDASSLKEKHMARWIGKLGHVDALYGINQTSEEKRRGFSRINTLAHRHRDFDPDRECCLLQQLTAGQVHLASKIL</sequence>
<dbReference type="AlphaFoldDB" id="A0A0F9EF50"/>
<protein>
    <submittedName>
        <fullName evidence="2">Uncharacterized protein</fullName>
    </submittedName>
</protein>
<feature type="compositionally biased region" description="Low complexity" evidence="1">
    <location>
        <begin position="82"/>
        <end position="97"/>
    </location>
</feature>
<evidence type="ECO:0000313" key="2">
    <source>
        <dbReference type="EMBL" id="KKL72584.1"/>
    </source>
</evidence>
<evidence type="ECO:0000256" key="1">
    <source>
        <dbReference type="SAM" id="MobiDB-lite"/>
    </source>
</evidence>
<gene>
    <name evidence="2" type="ORF">LCGC14_2083440</name>
</gene>
<feature type="compositionally biased region" description="Pro residues" evidence="1">
    <location>
        <begin position="98"/>
        <end position="110"/>
    </location>
</feature>
<feature type="region of interest" description="Disordered" evidence="1">
    <location>
        <begin position="1"/>
        <end position="29"/>
    </location>
</feature>
<feature type="compositionally biased region" description="Polar residues" evidence="1">
    <location>
        <begin position="15"/>
        <end position="29"/>
    </location>
</feature>
<reference evidence="2" key="1">
    <citation type="journal article" date="2015" name="Nature">
        <title>Complex archaea that bridge the gap between prokaryotes and eukaryotes.</title>
        <authorList>
            <person name="Spang A."/>
            <person name="Saw J.H."/>
            <person name="Jorgensen S.L."/>
            <person name="Zaremba-Niedzwiedzka K."/>
            <person name="Martijn J."/>
            <person name="Lind A.E."/>
            <person name="van Eijk R."/>
            <person name="Schleper C."/>
            <person name="Guy L."/>
            <person name="Ettema T.J."/>
        </authorList>
    </citation>
    <scope>NUCLEOTIDE SEQUENCE</scope>
</reference>
<organism evidence="2">
    <name type="scientific">marine sediment metagenome</name>
    <dbReference type="NCBI Taxonomy" id="412755"/>
    <lineage>
        <taxon>unclassified sequences</taxon>
        <taxon>metagenomes</taxon>
        <taxon>ecological metagenomes</taxon>
    </lineage>
</organism>
<comment type="caution">
    <text evidence="2">The sequence shown here is derived from an EMBL/GenBank/DDBJ whole genome shotgun (WGS) entry which is preliminary data.</text>
</comment>
<feature type="non-terminal residue" evidence="2">
    <location>
        <position position="1"/>
    </location>
</feature>